<proteinExistence type="predicted"/>
<name>A0A6J3LQ84_9PEZI</name>
<sequence>MVDLLVIETWPQYNDAMQRPAHLKQPIAGLDFFSCSRCLRIRSACYFSNAMMEGKRGKSASPRDKLGRICIQCGMASGQYRKGVSMMYGGAPVSGIMEHTGVVCRYCGEFHSVYEACRDNNTHGIGSGNKD</sequence>
<protein>
    <submittedName>
        <fullName evidence="2">Uncharacterized protein</fullName>
    </submittedName>
</protein>
<reference evidence="2" key="1">
    <citation type="submission" date="2020-01" db="EMBL/GenBank/DDBJ databases">
        <authorList>
            <consortium name="DOE Joint Genome Institute"/>
            <person name="Haridas S."/>
            <person name="Albert R."/>
            <person name="Binder M."/>
            <person name="Bloem J."/>
            <person name="Labutti K."/>
            <person name="Salamov A."/>
            <person name="Andreopoulos B."/>
            <person name="Baker S.E."/>
            <person name="Barry K."/>
            <person name="Bills G."/>
            <person name="Bluhm B.H."/>
            <person name="Cannon C."/>
            <person name="Castanera R."/>
            <person name="Culley D.E."/>
            <person name="Daum C."/>
            <person name="Ezra D."/>
            <person name="Gonzalez J.B."/>
            <person name="Henrissat B."/>
            <person name="Kuo A."/>
            <person name="Liang C."/>
            <person name="Lipzen A."/>
            <person name="Lutzoni F."/>
            <person name="Magnuson J."/>
            <person name="Mondo S."/>
            <person name="Nolan M."/>
            <person name="Ohm R."/>
            <person name="Pangilinan J."/>
            <person name="Park H.-J."/>
            <person name="Ramirez L."/>
            <person name="Alfaro M."/>
            <person name="Sun H."/>
            <person name="Tritt A."/>
            <person name="Yoshinaga Y."/>
            <person name="Zwiers L.-H."/>
            <person name="Turgeon B.G."/>
            <person name="Goodwin S.B."/>
            <person name="Spatafora J.W."/>
            <person name="Crous P.W."/>
            <person name="Grigoriev I.V."/>
        </authorList>
    </citation>
    <scope>NUCLEOTIDE SEQUENCE</scope>
    <source>
        <strain evidence="2">CBS 342.82</strain>
    </source>
</reference>
<dbReference type="Proteomes" id="UP000504637">
    <property type="component" value="Unplaced"/>
</dbReference>
<reference evidence="2" key="3">
    <citation type="submission" date="2025-08" db="UniProtKB">
        <authorList>
            <consortium name="RefSeq"/>
        </authorList>
    </citation>
    <scope>IDENTIFICATION</scope>
    <source>
        <strain evidence="2">CBS 342.82</strain>
    </source>
</reference>
<evidence type="ECO:0000313" key="2">
    <source>
        <dbReference type="RefSeq" id="XP_033455102.1"/>
    </source>
</evidence>
<dbReference type="GeneID" id="54363873"/>
<organism evidence="2">
    <name type="scientific">Dissoconium aciculare CBS 342.82</name>
    <dbReference type="NCBI Taxonomy" id="1314786"/>
    <lineage>
        <taxon>Eukaryota</taxon>
        <taxon>Fungi</taxon>
        <taxon>Dikarya</taxon>
        <taxon>Ascomycota</taxon>
        <taxon>Pezizomycotina</taxon>
        <taxon>Dothideomycetes</taxon>
        <taxon>Dothideomycetidae</taxon>
        <taxon>Mycosphaerellales</taxon>
        <taxon>Dissoconiaceae</taxon>
        <taxon>Dissoconium</taxon>
    </lineage>
</organism>
<evidence type="ECO:0000313" key="1">
    <source>
        <dbReference type="Proteomes" id="UP000504637"/>
    </source>
</evidence>
<dbReference type="OrthoDB" id="3433007at2759"/>
<dbReference type="RefSeq" id="XP_033455102.1">
    <property type="nucleotide sequence ID" value="XM_033606073.1"/>
</dbReference>
<keyword evidence="1" id="KW-1185">Reference proteome</keyword>
<gene>
    <name evidence="2" type="ORF">K489DRAFT_385329</name>
</gene>
<reference evidence="2" key="2">
    <citation type="submission" date="2020-04" db="EMBL/GenBank/DDBJ databases">
        <authorList>
            <consortium name="NCBI Genome Project"/>
        </authorList>
    </citation>
    <scope>NUCLEOTIDE SEQUENCE</scope>
    <source>
        <strain evidence="2">CBS 342.82</strain>
    </source>
</reference>
<dbReference type="AlphaFoldDB" id="A0A6J3LQ84"/>
<accession>A0A6J3LQ84</accession>